<proteinExistence type="predicted"/>
<dbReference type="AlphaFoldDB" id="A0AAV7IBV4"/>
<organism evidence="1 2">
    <name type="scientific">Cotesia glomerata</name>
    <name type="common">Lepidopteran parasitic wasp</name>
    <name type="synonym">Apanteles glomeratus</name>
    <dbReference type="NCBI Taxonomy" id="32391"/>
    <lineage>
        <taxon>Eukaryota</taxon>
        <taxon>Metazoa</taxon>
        <taxon>Ecdysozoa</taxon>
        <taxon>Arthropoda</taxon>
        <taxon>Hexapoda</taxon>
        <taxon>Insecta</taxon>
        <taxon>Pterygota</taxon>
        <taxon>Neoptera</taxon>
        <taxon>Endopterygota</taxon>
        <taxon>Hymenoptera</taxon>
        <taxon>Apocrita</taxon>
        <taxon>Ichneumonoidea</taxon>
        <taxon>Braconidae</taxon>
        <taxon>Microgastrinae</taxon>
        <taxon>Cotesia</taxon>
    </lineage>
</organism>
<comment type="caution">
    <text evidence="1">The sequence shown here is derived from an EMBL/GenBank/DDBJ whole genome shotgun (WGS) entry which is preliminary data.</text>
</comment>
<gene>
    <name evidence="1" type="ORF">KQX54_014464</name>
</gene>
<feature type="non-terminal residue" evidence="1">
    <location>
        <position position="112"/>
    </location>
</feature>
<accession>A0AAV7IBV4</accession>
<dbReference type="EMBL" id="JAHXZJ010001864">
    <property type="protein sequence ID" value="KAH0549811.1"/>
    <property type="molecule type" value="Genomic_DNA"/>
</dbReference>
<evidence type="ECO:0000313" key="2">
    <source>
        <dbReference type="Proteomes" id="UP000826195"/>
    </source>
</evidence>
<dbReference type="Proteomes" id="UP000826195">
    <property type="component" value="Unassembled WGS sequence"/>
</dbReference>
<protein>
    <submittedName>
        <fullName evidence="1">Uncharacterized protein</fullName>
    </submittedName>
</protein>
<evidence type="ECO:0000313" key="1">
    <source>
        <dbReference type="EMBL" id="KAH0549811.1"/>
    </source>
</evidence>
<name>A0AAV7IBV4_COTGL</name>
<feature type="non-terminal residue" evidence="1">
    <location>
        <position position="1"/>
    </location>
</feature>
<reference evidence="1 2" key="1">
    <citation type="journal article" date="2021" name="J. Hered.">
        <title>A chromosome-level genome assembly of the parasitoid wasp, Cotesia glomerata (Hymenoptera: Braconidae).</title>
        <authorList>
            <person name="Pinto B.J."/>
            <person name="Weis J.J."/>
            <person name="Gamble T."/>
            <person name="Ode P.J."/>
            <person name="Paul R."/>
            <person name="Zaspel J.M."/>
        </authorList>
    </citation>
    <scope>NUCLEOTIDE SEQUENCE [LARGE SCALE GENOMIC DNA]</scope>
    <source>
        <strain evidence="1">CgM1</strain>
    </source>
</reference>
<sequence length="112" mass="13284">IVNAKTNILIDMDVNISSIDCVWQLLSSLENTFFCSGTGYDDKKCSVTCTGILLPEERYKRKVVEYRCITCRKLRRLIQKRKTETTNNEARWMSFKHRYILQHRKLNRVVHT</sequence>
<keyword evidence="2" id="KW-1185">Reference proteome</keyword>